<dbReference type="EMBL" id="JAPMOS010000009">
    <property type="protein sequence ID" value="KAJ4461095.1"/>
    <property type="molecule type" value="Genomic_DNA"/>
</dbReference>
<feature type="region of interest" description="Disordered" evidence="3">
    <location>
        <begin position="406"/>
        <end position="468"/>
    </location>
</feature>
<dbReference type="SUPFAM" id="SSF50978">
    <property type="entry name" value="WD40 repeat-like"/>
    <property type="match status" value="1"/>
</dbReference>
<feature type="repeat" description="WD" evidence="2">
    <location>
        <begin position="888"/>
        <end position="921"/>
    </location>
</feature>
<dbReference type="PROSITE" id="PS50294">
    <property type="entry name" value="WD_REPEATS_REGION"/>
    <property type="match status" value="1"/>
</dbReference>
<keyword evidence="6" id="KW-1185">Reference proteome</keyword>
<evidence type="ECO:0000313" key="5">
    <source>
        <dbReference type="EMBL" id="KAJ4461095.1"/>
    </source>
</evidence>
<evidence type="ECO:0000313" key="6">
    <source>
        <dbReference type="Proteomes" id="UP001141327"/>
    </source>
</evidence>
<dbReference type="InterPro" id="IPR001680">
    <property type="entry name" value="WD40_rpt"/>
</dbReference>
<evidence type="ECO:0000259" key="4">
    <source>
        <dbReference type="PROSITE" id="PS50119"/>
    </source>
</evidence>
<dbReference type="PROSITE" id="PS50119">
    <property type="entry name" value="ZF_BBOX"/>
    <property type="match status" value="1"/>
</dbReference>
<feature type="compositionally biased region" description="Pro residues" evidence="3">
    <location>
        <begin position="406"/>
        <end position="426"/>
    </location>
</feature>
<dbReference type="Pfam" id="PF00400">
    <property type="entry name" value="WD40"/>
    <property type="match status" value="1"/>
</dbReference>
<organism evidence="5 6">
    <name type="scientific">Paratrimastix pyriformis</name>
    <dbReference type="NCBI Taxonomy" id="342808"/>
    <lineage>
        <taxon>Eukaryota</taxon>
        <taxon>Metamonada</taxon>
        <taxon>Preaxostyla</taxon>
        <taxon>Paratrimastigidae</taxon>
        <taxon>Paratrimastix</taxon>
    </lineage>
</organism>
<evidence type="ECO:0000256" key="3">
    <source>
        <dbReference type="SAM" id="MobiDB-lite"/>
    </source>
</evidence>
<evidence type="ECO:0000256" key="1">
    <source>
        <dbReference type="PROSITE-ProRule" id="PRU00024"/>
    </source>
</evidence>
<dbReference type="Proteomes" id="UP001141327">
    <property type="component" value="Unassembled WGS sequence"/>
</dbReference>
<proteinExistence type="predicted"/>
<dbReference type="InterPro" id="IPR000315">
    <property type="entry name" value="Znf_B-box"/>
</dbReference>
<dbReference type="PANTHER" id="PTHR19855">
    <property type="entry name" value="WD40 REPEAT PROTEIN 12, 37"/>
    <property type="match status" value="1"/>
</dbReference>
<dbReference type="Gene3D" id="2.130.10.10">
    <property type="entry name" value="YVTN repeat-like/Quinoprotein amine dehydrogenase"/>
    <property type="match status" value="3"/>
</dbReference>
<feature type="compositionally biased region" description="Pro residues" evidence="3">
    <location>
        <begin position="453"/>
        <end position="468"/>
    </location>
</feature>
<dbReference type="InterPro" id="IPR015943">
    <property type="entry name" value="WD40/YVTN_repeat-like_dom_sf"/>
</dbReference>
<comment type="caution">
    <text evidence="5">The sequence shown here is derived from an EMBL/GenBank/DDBJ whole genome shotgun (WGS) entry which is preliminary data.</text>
</comment>
<dbReference type="CDD" id="cd19756">
    <property type="entry name" value="Bbox2"/>
    <property type="match status" value="1"/>
</dbReference>
<keyword evidence="1" id="KW-0863">Zinc-finger</keyword>
<dbReference type="PANTHER" id="PTHR19855:SF11">
    <property type="entry name" value="RIBOSOME BIOGENESIS PROTEIN WDR12"/>
    <property type="match status" value="1"/>
</dbReference>
<dbReference type="PROSITE" id="PS50082">
    <property type="entry name" value="WD_REPEATS_2"/>
    <property type="match status" value="1"/>
</dbReference>
<keyword evidence="1" id="KW-0479">Metal-binding</keyword>
<keyword evidence="1" id="KW-0862">Zinc</keyword>
<keyword evidence="2" id="KW-0853">WD repeat</keyword>
<sequence length="930" mass="97910">MRSMSTSLEWAAPCCLRKASRGKNSSEGQMTVDGCASGVRSASRTTADPGASKLLAAKLTSAWGSTRCAPDNQQPAAGLSIWVLISWRSPVSCWGDSLLLRLQIQPRKALASAPVFLMEQRGKGSDDLLCSQCLSDNVPLVRAKESNIKSGPNYNQDPSAFFCPQHTHVELTLYCPQCCKACCDQCRQNGCSPPGPEGCTDPNRCIPLADALLRRQAMLLEQASAISTRMRELQGSQDRANQIKRKARDRFQAAQEGVRAQFNLLRAELARAEAVALGQLQERWDAASTAIEEQTKALGIILSRGEISESYARQLTQEAPALGPQDFFQQADSLASTTSAFLCDHTPAALETETFGPVEAALPPVRADPLRGGLLPVEWMALWGQWTARCVVAPLANDEHLVIEPFPAPSPPSPPSPPPPSPPPVVERPTLSGPRRFNLGAASFVPSSSSMPPVSPSPPIQHRPHMPPPFARPALPFAPSPMAPQPYQWTCTLTAHTDWVHAVAFIPPGSDSAPSASSDPSSAQVPAPCFPSGLVISGGEEAVLRMWDLAEMRQLQSVDVGAPVRAVAVASWGPRRGEELGRWAVAVGCADGRIMLYPAVESLTSAHTAQARLAYRATAARGDATAWPLAVPSARTLCGPEAAGQGLAGRADGAKTGPRGVTSLCTITLGDADGGLRLVSTHWDGTARVWSLPEGRLLGAYGSPAPGQAKLPTAALHSCVRIPSAPGRFATITLGGILKIWDIRSAPGHCVASRSLVASTPGGPALRVAVTGMNCGVVSWASASAGAQTPVISARPALAVATSDGLVQLFDLTCCLAPDPSQPIPLSTIDLGAAVPIPEGGRSPYAMTLAFTPPDRKGTHILMGDGRGNIHVYSLSAPAEQPAYLACLAGHQGSVKALTVGAIDNRTTFFSGSLDKTIRVWASLQSTSLR</sequence>
<dbReference type="SMART" id="SM00320">
    <property type="entry name" value="WD40"/>
    <property type="match status" value="5"/>
</dbReference>
<reference evidence="5" key="1">
    <citation type="journal article" date="2022" name="bioRxiv">
        <title>Genomics of Preaxostyla Flagellates Illuminates Evolutionary Transitions and the Path Towards Mitochondrial Loss.</title>
        <authorList>
            <person name="Novak L.V.F."/>
            <person name="Treitli S.C."/>
            <person name="Pyrih J."/>
            <person name="Halakuc P."/>
            <person name="Pipaliya S.V."/>
            <person name="Vacek V."/>
            <person name="Brzon O."/>
            <person name="Soukal P."/>
            <person name="Eme L."/>
            <person name="Dacks J.B."/>
            <person name="Karnkowska A."/>
            <person name="Elias M."/>
            <person name="Hampl V."/>
        </authorList>
    </citation>
    <scope>NUCLEOTIDE SEQUENCE</scope>
    <source>
        <strain evidence="5">RCP-MX</strain>
    </source>
</reference>
<evidence type="ECO:0000256" key="2">
    <source>
        <dbReference type="PROSITE-ProRule" id="PRU00221"/>
    </source>
</evidence>
<protein>
    <recommendedName>
        <fullName evidence="4">B box-type domain-containing protein</fullName>
    </recommendedName>
</protein>
<accession>A0ABQ8UPJ4</accession>
<feature type="domain" description="B box-type" evidence="4">
    <location>
        <begin position="158"/>
        <end position="188"/>
    </location>
</feature>
<gene>
    <name evidence="5" type="ORF">PAPYR_2540</name>
</gene>
<dbReference type="InterPro" id="IPR036322">
    <property type="entry name" value="WD40_repeat_dom_sf"/>
</dbReference>
<name>A0ABQ8UPJ4_9EUKA</name>